<evidence type="ECO:0000313" key="1">
    <source>
        <dbReference type="EMBL" id="RHN59947.1"/>
    </source>
</evidence>
<name>A0A396IAT3_MEDTR</name>
<dbReference type="Proteomes" id="UP000265566">
    <property type="component" value="Chromosome 4"/>
</dbReference>
<gene>
    <name evidence="1" type="ORF">MtrunA17_Chr4g0019721</name>
</gene>
<dbReference type="Gramene" id="rna22119">
    <property type="protein sequence ID" value="RHN59947.1"/>
    <property type="gene ID" value="gene22119"/>
</dbReference>
<sequence>MDWMNIMVDGLNEYGFDGSDCHPLLLILYDATLVRRCFVRRRCATLFVFLVSFRYLLDSDCQISFDPVQIKSMTLESSTLQIRSHVYSRDLNIVICVGFSTLPFYAINMDAVSLFTDSSSLFLANFHCIDVLYQFE</sequence>
<evidence type="ECO:0000313" key="2">
    <source>
        <dbReference type="Proteomes" id="UP000265566"/>
    </source>
</evidence>
<dbReference type="EMBL" id="PSQE01000004">
    <property type="protein sequence ID" value="RHN59947.1"/>
    <property type="molecule type" value="Genomic_DNA"/>
</dbReference>
<accession>A0A396IAT3</accession>
<comment type="caution">
    <text evidence="1">The sequence shown here is derived from an EMBL/GenBank/DDBJ whole genome shotgun (WGS) entry which is preliminary data.</text>
</comment>
<protein>
    <submittedName>
        <fullName evidence="1">Uncharacterized protein</fullName>
    </submittedName>
</protein>
<dbReference type="AlphaFoldDB" id="A0A396IAT3"/>
<reference evidence="2" key="1">
    <citation type="journal article" date="2018" name="Nat. Plants">
        <title>Whole-genome landscape of Medicago truncatula symbiotic genes.</title>
        <authorList>
            <person name="Pecrix Y."/>
            <person name="Staton S.E."/>
            <person name="Sallet E."/>
            <person name="Lelandais-Briere C."/>
            <person name="Moreau S."/>
            <person name="Carrere S."/>
            <person name="Blein T."/>
            <person name="Jardinaud M.F."/>
            <person name="Latrasse D."/>
            <person name="Zouine M."/>
            <person name="Zahm M."/>
            <person name="Kreplak J."/>
            <person name="Mayjonade B."/>
            <person name="Satge C."/>
            <person name="Perez M."/>
            <person name="Cauet S."/>
            <person name="Marande W."/>
            <person name="Chantry-Darmon C."/>
            <person name="Lopez-Roques C."/>
            <person name="Bouchez O."/>
            <person name="Berard A."/>
            <person name="Debelle F."/>
            <person name="Munos S."/>
            <person name="Bendahmane A."/>
            <person name="Berges H."/>
            <person name="Niebel A."/>
            <person name="Buitink J."/>
            <person name="Frugier F."/>
            <person name="Benhamed M."/>
            <person name="Crespi M."/>
            <person name="Gouzy J."/>
            <person name="Gamas P."/>
        </authorList>
    </citation>
    <scope>NUCLEOTIDE SEQUENCE [LARGE SCALE GENOMIC DNA]</scope>
    <source>
        <strain evidence="2">cv. Jemalong A17</strain>
    </source>
</reference>
<organism evidence="1 2">
    <name type="scientific">Medicago truncatula</name>
    <name type="common">Barrel medic</name>
    <name type="synonym">Medicago tribuloides</name>
    <dbReference type="NCBI Taxonomy" id="3880"/>
    <lineage>
        <taxon>Eukaryota</taxon>
        <taxon>Viridiplantae</taxon>
        <taxon>Streptophyta</taxon>
        <taxon>Embryophyta</taxon>
        <taxon>Tracheophyta</taxon>
        <taxon>Spermatophyta</taxon>
        <taxon>Magnoliopsida</taxon>
        <taxon>eudicotyledons</taxon>
        <taxon>Gunneridae</taxon>
        <taxon>Pentapetalae</taxon>
        <taxon>rosids</taxon>
        <taxon>fabids</taxon>
        <taxon>Fabales</taxon>
        <taxon>Fabaceae</taxon>
        <taxon>Papilionoideae</taxon>
        <taxon>50 kb inversion clade</taxon>
        <taxon>NPAAA clade</taxon>
        <taxon>Hologalegina</taxon>
        <taxon>IRL clade</taxon>
        <taxon>Trifolieae</taxon>
        <taxon>Medicago</taxon>
    </lineage>
</organism>
<proteinExistence type="predicted"/>